<dbReference type="EMBL" id="BAAAOQ010000025">
    <property type="protein sequence ID" value="GAA2202939.1"/>
    <property type="molecule type" value="Genomic_DNA"/>
</dbReference>
<evidence type="ECO:0000256" key="1">
    <source>
        <dbReference type="SAM" id="MobiDB-lite"/>
    </source>
</evidence>
<name>A0ABN3C126_9ACTN</name>
<evidence type="ECO:0000313" key="2">
    <source>
        <dbReference type="EMBL" id="GAA2202939.1"/>
    </source>
</evidence>
<comment type="caution">
    <text evidence="2">The sequence shown here is derived from an EMBL/GenBank/DDBJ whole genome shotgun (WGS) entry which is preliminary data.</text>
</comment>
<dbReference type="Proteomes" id="UP001501391">
    <property type="component" value="Unassembled WGS sequence"/>
</dbReference>
<evidence type="ECO:0000313" key="3">
    <source>
        <dbReference type="Proteomes" id="UP001501391"/>
    </source>
</evidence>
<sequence>MREVTLPSADADPAPPPHPEAARTRATVPKRVVNRRADAVAAERMGCLPSEIWCGGAGPGEAGDMVHTGIFRSGQGCYRIQPI</sequence>
<accession>A0ABN3C126</accession>
<keyword evidence="3" id="KW-1185">Reference proteome</keyword>
<organism evidence="2 3">
    <name type="scientific">Streptomyces bangladeshensis</name>
    <dbReference type="NCBI Taxonomy" id="295352"/>
    <lineage>
        <taxon>Bacteria</taxon>
        <taxon>Bacillati</taxon>
        <taxon>Actinomycetota</taxon>
        <taxon>Actinomycetes</taxon>
        <taxon>Kitasatosporales</taxon>
        <taxon>Streptomycetaceae</taxon>
        <taxon>Streptomyces</taxon>
    </lineage>
</organism>
<reference evidence="2 3" key="1">
    <citation type="journal article" date="2019" name="Int. J. Syst. Evol. Microbiol.">
        <title>The Global Catalogue of Microorganisms (GCM) 10K type strain sequencing project: providing services to taxonomists for standard genome sequencing and annotation.</title>
        <authorList>
            <consortium name="The Broad Institute Genomics Platform"/>
            <consortium name="The Broad Institute Genome Sequencing Center for Infectious Disease"/>
            <person name="Wu L."/>
            <person name="Ma J."/>
        </authorList>
    </citation>
    <scope>NUCLEOTIDE SEQUENCE [LARGE SCALE GENOMIC DNA]</scope>
    <source>
        <strain evidence="2 3">JCM 14924</strain>
    </source>
</reference>
<gene>
    <name evidence="2" type="ORF">GCM10009787_63960</name>
</gene>
<protein>
    <submittedName>
        <fullName evidence="2">Uncharacterized protein</fullName>
    </submittedName>
</protein>
<proteinExistence type="predicted"/>
<feature type="region of interest" description="Disordered" evidence="1">
    <location>
        <begin position="1"/>
        <end position="27"/>
    </location>
</feature>